<dbReference type="PANTHER" id="PTHR42973:SF39">
    <property type="entry name" value="FAD-BINDING PCMH-TYPE DOMAIN-CONTAINING PROTEIN"/>
    <property type="match status" value="1"/>
</dbReference>
<dbReference type="EMBL" id="JACHMB010000001">
    <property type="protein sequence ID" value="MBB5780381.1"/>
    <property type="molecule type" value="Genomic_DNA"/>
</dbReference>
<dbReference type="SUPFAM" id="SSF56176">
    <property type="entry name" value="FAD-binding/transporter-associated domain-like"/>
    <property type="match status" value="1"/>
</dbReference>
<evidence type="ECO:0000256" key="4">
    <source>
        <dbReference type="ARBA" id="ARBA00022827"/>
    </source>
</evidence>
<dbReference type="PROSITE" id="PS51387">
    <property type="entry name" value="FAD_PCMH"/>
    <property type="match status" value="1"/>
</dbReference>
<evidence type="ECO:0000256" key="2">
    <source>
        <dbReference type="ARBA" id="ARBA00005466"/>
    </source>
</evidence>
<dbReference type="InterPro" id="IPR016166">
    <property type="entry name" value="FAD-bd_PCMH"/>
</dbReference>
<dbReference type="Gene3D" id="3.40.462.20">
    <property type="match status" value="1"/>
</dbReference>
<dbReference type="InterPro" id="IPR006094">
    <property type="entry name" value="Oxid_FAD_bind_N"/>
</dbReference>
<dbReference type="EC" id="1.3.3.14" evidence="8"/>
<protein>
    <submittedName>
        <fullName evidence="8">Aclacinomycin oxidase</fullName>
        <ecNumber evidence="8">1.1.3.45</ecNumber>
        <ecNumber evidence="8">1.3.3.14</ecNumber>
    </submittedName>
</protein>
<evidence type="ECO:0000313" key="8">
    <source>
        <dbReference type="EMBL" id="MBB5780381.1"/>
    </source>
</evidence>
<dbReference type="Pfam" id="PF08031">
    <property type="entry name" value="BBE"/>
    <property type="match status" value="1"/>
</dbReference>
<comment type="similarity">
    <text evidence="2">Belongs to the oxygen-dependent FAD-linked oxidoreductase family.</text>
</comment>
<dbReference type="PANTHER" id="PTHR42973">
    <property type="entry name" value="BINDING OXIDOREDUCTASE, PUTATIVE (AFU_ORTHOLOGUE AFUA_1G17690)-RELATED"/>
    <property type="match status" value="1"/>
</dbReference>
<proteinExistence type="inferred from homology"/>
<dbReference type="GO" id="GO:0016491">
    <property type="term" value="F:oxidoreductase activity"/>
    <property type="evidence" value="ECO:0007669"/>
    <property type="project" value="UniProtKB-KW"/>
</dbReference>
<accession>A0A7W9GB26</accession>
<feature type="region of interest" description="Disordered" evidence="6">
    <location>
        <begin position="38"/>
        <end position="61"/>
    </location>
</feature>
<feature type="compositionally biased region" description="Gly residues" evidence="6">
    <location>
        <begin position="43"/>
        <end position="61"/>
    </location>
</feature>
<feature type="domain" description="FAD-binding PCMH-type" evidence="7">
    <location>
        <begin position="90"/>
        <end position="270"/>
    </location>
</feature>
<keyword evidence="3" id="KW-0285">Flavoprotein</keyword>
<name>A0A7W9GB26_9ACTN</name>
<evidence type="ECO:0000256" key="3">
    <source>
        <dbReference type="ARBA" id="ARBA00022630"/>
    </source>
</evidence>
<dbReference type="Gene3D" id="3.30.465.10">
    <property type="match status" value="1"/>
</dbReference>
<dbReference type="GO" id="GO:0071949">
    <property type="term" value="F:FAD binding"/>
    <property type="evidence" value="ECO:0007669"/>
    <property type="project" value="InterPro"/>
</dbReference>
<dbReference type="InterPro" id="IPR016169">
    <property type="entry name" value="FAD-bd_PCMH_sub2"/>
</dbReference>
<comment type="caution">
    <text evidence="8">The sequence shown here is derived from an EMBL/GenBank/DDBJ whole genome shotgun (WGS) entry which is preliminary data.</text>
</comment>
<dbReference type="Proteomes" id="UP000579153">
    <property type="component" value="Unassembled WGS sequence"/>
</dbReference>
<dbReference type="RefSeq" id="WP_246555067.1">
    <property type="nucleotide sequence ID" value="NZ_JACHMB010000001.1"/>
</dbReference>
<dbReference type="PROSITE" id="PS51318">
    <property type="entry name" value="TAT"/>
    <property type="match status" value="1"/>
</dbReference>
<reference evidence="8 9" key="1">
    <citation type="submission" date="2020-08" db="EMBL/GenBank/DDBJ databases">
        <title>Sequencing the genomes of 1000 actinobacteria strains.</title>
        <authorList>
            <person name="Klenk H.-P."/>
        </authorList>
    </citation>
    <scope>NUCLEOTIDE SEQUENCE [LARGE SCALE GENOMIC DNA]</scope>
    <source>
        <strain evidence="8 9">DSM 45507</strain>
    </source>
</reference>
<dbReference type="AlphaFoldDB" id="A0A7W9GB26"/>
<dbReference type="EC" id="1.1.3.45" evidence="8"/>
<dbReference type="InterPro" id="IPR050416">
    <property type="entry name" value="FAD-linked_Oxidoreductase"/>
</dbReference>
<evidence type="ECO:0000256" key="6">
    <source>
        <dbReference type="SAM" id="MobiDB-lite"/>
    </source>
</evidence>
<dbReference type="InterPro" id="IPR006311">
    <property type="entry name" value="TAT_signal"/>
</dbReference>
<organism evidence="8 9">
    <name type="scientific">Nonomuraea jabiensis</name>
    <dbReference type="NCBI Taxonomy" id="882448"/>
    <lineage>
        <taxon>Bacteria</taxon>
        <taxon>Bacillati</taxon>
        <taxon>Actinomycetota</taxon>
        <taxon>Actinomycetes</taxon>
        <taxon>Streptosporangiales</taxon>
        <taxon>Streptosporangiaceae</taxon>
        <taxon>Nonomuraea</taxon>
    </lineage>
</organism>
<dbReference type="InterPro" id="IPR012951">
    <property type="entry name" value="BBE"/>
</dbReference>
<evidence type="ECO:0000259" key="7">
    <source>
        <dbReference type="PROSITE" id="PS51387"/>
    </source>
</evidence>
<evidence type="ECO:0000256" key="1">
    <source>
        <dbReference type="ARBA" id="ARBA00001974"/>
    </source>
</evidence>
<dbReference type="Pfam" id="PF01565">
    <property type="entry name" value="FAD_binding_4"/>
    <property type="match status" value="1"/>
</dbReference>
<evidence type="ECO:0000313" key="9">
    <source>
        <dbReference type="Proteomes" id="UP000579153"/>
    </source>
</evidence>
<gene>
    <name evidence="8" type="ORF">HD596_007137</name>
</gene>
<evidence type="ECO:0000256" key="5">
    <source>
        <dbReference type="ARBA" id="ARBA00023002"/>
    </source>
</evidence>
<sequence length="566" mass="59819">MPEVSDGSTGAGVSRRGMLAGAGAAAVTMLGTGKAEAASAESGGAGSGGAGSGGAGSSGVESGGAAFGPVTVRPGDIRYDNLLRGNNFRFVGRPDEIRVVGSTEQVVRAVQDAVRTGRRVAVRSGGHCFENLTADPAVRMLLDLSPMDAVGYDADRRAFSVQPGATLGHVYRTLLTGWGVTVPGGSCPEVGAGGHFAGGGYGALSRRYGSVVDHLYGVEVVVVDRDGTARAVVATREPDDPNRDLWWAHTGGGGGNFGVVTRYWLRSSGATGTDPSRLLPPAPGRMLQHVAIWSWEHMTEQALTGLMRNFGHWHERNSAPGSPHAGLYGILLISHRAGGTVTLVSQIDADLPGADGMVTDFVSEVTAGVDLTPALDLRRTMPWLHRMTWPGSGEPGDVINRRYKIKAAYLRRSLTETQLAAVHRNLTNSTGGPDSGMLLIGYGGQVRAVAPGATAIAQRDVVMKAVYQTIWRDEADDAANLAWVREFYRDVYAGTGGVPVPGEVNDGSYINYADADLADPAWNTSGVPAHTLYYKDNYPRLQRVKARWDPRNVFRHALAIEPPRAG</sequence>
<keyword evidence="9" id="KW-1185">Reference proteome</keyword>
<dbReference type="InterPro" id="IPR036318">
    <property type="entry name" value="FAD-bd_PCMH-like_sf"/>
</dbReference>
<keyword evidence="5 8" id="KW-0560">Oxidoreductase</keyword>
<comment type="cofactor">
    <cofactor evidence="1">
        <name>FAD</name>
        <dbReference type="ChEBI" id="CHEBI:57692"/>
    </cofactor>
</comment>
<keyword evidence="4" id="KW-0274">FAD</keyword>